<reference evidence="1 2" key="2">
    <citation type="journal article" date="2021" name="Genomics">
        <title>High-quality reference genome for Clonorchis sinensis.</title>
        <authorList>
            <person name="Young N.D."/>
            <person name="Stroehlein A.J."/>
            <person name="Kinkar L."/>
            <person name="Wang T."/>
            <person name="Sohn W.M."/>
            <person name="Chang B.C.H."/>
            <person name="Kaur P."/>
            <person name="Weisz D."/>
            <person name="Dudchenko O."/>
            <person name="Aiden E.L."/>
            <person name="Korhonen P.K."/>
            <person name="Gasser R.B."/>
        </authorList>
    </citation>
    <scope>NUCLEOTIDE SEQUENCE [LARGE SCALE GENOMIC DNA]</scope>
    <source>
        <strain evidence="1">Cs-k2</strain>
    </source>
</reference>
<protein>
    <submittedName>
        <fullName evidence="1">Uncharacterized protein</fullName>
    </submittedName>
</protein>
<dbReference type="EMBL" id="NIRI02000010">
    <property type="protein sequence ID" value="KAG5454435.1"/>
    <property type="molecule type" value="Genomic_DNA"/>
</dbReference>
<organism evidence="1 2">
    <name type="scientific">Clonorchis sinensis</name>
    <name type="common">Chinese liver fluke</name>
    <dbReference type="NCBI Taxonomy" id="79923"/>
    <lineage>
        <taxon>Eukaryota</taxon>
        <taxon>Metazoa</taxon>
        <taxon>Spiralia</taxon>
        <taxon>Lophotrochozoa</taxon>
        <taxon>Platyhelminthes</taxon>
        <taxon>Trematoda</taxon>
        <taxon>Digenea</taxon>
        <taxon>Opisthorchiida</taxon>
        <taxon>Opisthorchiata</taxon>
        <taxon>Opisthorchiidae</taxon>
        <taxon>Clonorchis</taxon>
    </lineage>
</organism>
<evidence type="ECO:0000313" key="2">
    <source>
        <dbReference type="Proteomes" id="UP000286415"/>
    </source>
</evidence>
<keyword evidence="2" id="KW-1185">Reference proteome</keyword>
<proteinExistence type="predicted"/>
<comment type="caution">
    <text evidence="1">The sequence shown here is derived from an EMBL/GenBank/DDBJ whole genome shotgun (WGS) entry which is preliminary data.</text>
</comment>
<dbReference type="Proteomes" id="UP000286415">
    <property type="component" value="Unassembled WGS sequence"/>
</dbReference>
<name>A0A3R7CLW2_CLOSI</name>
<gene>
    <name evidence="1" type="ORF">CSKR_113103</name>
</gene>
<sequence length="191" mass="21782">MSVRQQVYSRGIRYAKLYHLFKEYMHGSNRWQSWGTWSPQITLISSLTCKPITSRRTEFGRKNERVYLSMSKSVGFFLKKNASSNEPDNSITKTAYSTDAAEHSKYNEEIDEDRNCVPEQALTPFRCLAAIPPEGSMTTKILLGCPSLHRGSRDAEVGFELRTFWSVNSCSNHLSHLVSKKGSKRESFAKD</sequence>
<evidence type="ECO:0000313" key="1">
    <source>
        <dbReference type="EMBL" id="KAG5454435.1"/>
    </source>
</evidence>
<dbReference type="InParanoid" id="A0A3R7CLW2"/>
<reference evidence="1 2" key="1">
    <citation type="journal article" date="2018" name="Biotechnol. Adv.">
        <title>Improved genomic resources and new bioinformatic workflow for the carcinogenic parasite Clonorchis sinensis: Biotechnological implications.</title>
        <authorList>
            <person name="Wang D."/>
            <person name="Korhonen P.K."/>
            <person name="Gasser R.B."/>
            <person name="Young N.D."/>
        </authorList>
    </citation>
    <scope>NUCLEOTIDE SEQUENCE [LARGE SCALE GENOMIC DNA]</scope>
    <source>
        <strain evidence="1">Cs-k2</strain>
    </source>
</reference>
<dbReference type="AlphaFoldDB" id="A0A3R7CLW2"/>
<accession>A0A3R7CLW2</accession>